<dbReference type="Gene3D" id="1.10.150.170">
    <property type="entry name" value="Putative methyltransferase TM0872, insert domain"/>
    <property type="match status" value="1"/>
</dbReference>
<evidence type="ECO:0000256" key="5">
    <source>
        <dbReference type="ARBA" id="ARBA00022691"/>
    </source>
</evidence>
<evidence type="ECO:0000313" key="6">
    <source>
        <dbReference type="EMBL" id="KKP31025.1"/>
    </source>
</evidence>
<protein>
    <submittedName>
        <fullName evidence="6">Ribosomal RNA small subunit methyltransferase H</fullName>
    </submittedName>
</protein>
<evidence type="ECO:0000313" key="7">
    <source>
        <dbReference type="Proteomes" id="UP000034803"/>
    </source>
</evidence>
<dbReference type="Pfam" id="PF01795">
    <property type="entry name" value="Methyltransf_5"/>
    <property type="match status" value="1"/>
</dbReference>
<evidence type="ECO:0000256" key="1">
    <source>
        <dbReference type="ARBA" id="ARBA00010396"/>
    </source>
</evidence>
<keyword evidence="4 6" id="KW-0808">Transferase</keyword>
<dbReference type="AlphaFoldDB" id="A0A0G0AWM5"/>
<dbReference type="EMBL" id="LBOI01000018">
    <property type="protein sequence ID" value="KKP31025.1"/>
    <property type="molecule type" value="Genomic_DNA"/>
</dbReference>
<comment type="caution">
    <text evidence="6">The sequence shown here is derived from an EMBL/GenBank/DDBJ whole genome shotgun (WGS) entry which is preliminary data.</text>
</comment>
<evidence type="ECO:0000256" key="2">
    <source>
        <dbReference type="ARBA" id="ARBA00022552"/>
    </source>
</evidence>
<keyword evidence="2" id="KW-0698">rRNA processing</keyword>
<dbReference type="SUPFAM" id="SSF53335">
    <property type="entry name" value="S-adenosyl-L-methionine-dependent methyltransferases"/>
    <property type="match status" value="1"/>
</dbReference>
<dbReference type="PANTHER" id="PTHR11265:SF0">
    <property type="entry name" value="12S RRNA N4-METHYLCYTIDINE METHYLTRANSFERASE"/>
    <property type="match status" value="1"/>
</dbReference>
<dbReference type="SUPFAM" id="SSF81799">
    <property type="entry name" value="Putative methyltransferase TM0872, insert domain"/>
    <property type="match status" value="1"/>
</dbReference>
<dbReference type="Gene3D" id="3.40.50.150">
    <property type="entry name" value="Vaccinia Virus protein VP39"/>
    <property type="match status" value="1"/>
</dbReference>
<dbReference type="InterPro" id="IPR029063">
    <property type="entry name" value="SAM-dependent_MTases_sf"/>
</dbReference>
<name>A0A0G0AWM5_9BACT</name>
<evidence type="ECO:0000256" key="4">
    <source>
        <dbReference type="ARBA" id="ARBA00022679"/>
    </source>
</evidence>
<dbReference type="GO" id="GO:0071424">
    <property type="term" value="F:rRNA (cytosine-N4-)-methyltransferase activity"/>
    <property type="evidence" value="ECO:0007669"/>
    <property type="project" value="TreeGrafter"/>
</dbReference>
<gene>
    <name evidence="6" type="ORF">UR21_C0018G0016</name>
</gene>
<keyword evidence="5" id="KW-0949">S-adenosyl-L-methionine</keyword>
<reference evidence="6 7" key="1">
    <citation type="journal article" date="2015" name="Nature">
        <title>rRNA introns, odd ribosomes, and small enigmatic genomes across a large radiation of phyla.</title>
        <authorList>
            <person name="Brown C.T."/>
            <person name="Hug L.A."/>
            <person name="Thomas B.C."/>
            <person name="Sharon I."/>
            <person name="Castelle C.J."/>
            <person name="Singh A."/>
            <person name="Wilkins M.J."/>
            <person name="Williams K.H."/>
            <person name="Banfield J.F."/>
        </authorList>
    </citation>
    <scope>NUCLEOTIDE SEQUENCE [LARGE SCALE GENOMIC DNA]</scope>
</reference>
<organism evidence="6 7">
    <name type="scientific">Candidatus Woesebacteria bacterium GW2011_GWC2_31_9</name>
    <dbReference type="NCBI Taxonomy" id="1618586"/>
    <lineage>
        <taxon>Bacteria</taxon>
        <taxon>Candidatus Woeseibacteriota</taxon>
    </lineage>
</organism>
<dbReference type="InterPro" id="IPR002903">
    <property type="entry name" value="RsmH"/>
</dbReference>
<evidence type="ECO:0000256" key="3">
    <source>
        <dbReference type="ARBA" id="ARBA00022603"/>
    </source>
</evidence>
<sequence>MRLKPNSQGVKASDLLNVLDKTQLTNLFAKIVNFANAKKIAERIVNVRPITTVGELNLCLEDLPHKRSLNPATLPMLALRIAVNSELENLEEVLPKAFNLLENGGRLLVITFHSGEERIVKDFFKGKGEVVLPSQEEIFNNQKSRSAKLYILEKKL</sequence>
<keyword evidence="3 6" id="KW-0489">Methyltransferase</keyword>
<dbReference type="InterPro" id="IPR023397">
    <property type="entry name" value="SAM-dep_MeTrfase_MraW_recog"/>
</dbReference>
<dbReference type="Proteomes" id="UP000034803">
    <property type="component" value="Unassembled WGS sequence"/>
</dbReference>
<dbReference type="PATRIC" id="fig|1618586.3.peg.831"/>
<dbReference type="PANTHER" id="PTHR11265">
    <property type="entry name" value="S-ADENOSYL-METHYLTRANSFERASE MRAW"/>
    <property type="match status" value="1"/>
</dbReference>
<dbReference type="GO" id="GO:0070475">
    <property type="term" value="P:rRNA base methylation"/>
    <property type="evidence" value="ECO:0007669"/>
    <property type="project" value="TreeGrafter"/>
</dbReference>
<proteinExistence type="inferred from homology"/>
<accession>A0A0G0AWM5</accession>
<comment type="similarity">
    <text evidence="1">Belongs to the methyltransferase superfamily. RsmH family.</text>
</comment>